<dbReference type="AlphaFoldDB" id="F4D1A8"/>
<evidence type="ECO:0000313" key="2">
    <source>
        <dbReference type="EMBL" id="AEA27896.1"/>
    </source>
</evidence>
<dbReference type="STRING" id="675635.Psed_5769"/>
<reference evidence="2 3" key="1">
    <citation type="journal article" date="2011" name="J. Bacteriol.">
        <title>Genome sequence of the 1,4-dioxane-degrading Pseudonocardia dioxanivorans strain CB1190.</title>
        <authorList>
            <person name="Sales C.M."/>
            <person name="Mahendra S."/>
            <person name="Grostern A."/>
            <person name="Parales R.E."/>
            <person name="Goodwin L.A."/>
            <person name="Woyke T."/>
            <person name="Nolan M."/>
            <person name="Lapidus A."/>
            <person name="Chertkov O."/>
            <person name="Ovchinnikova G."/>
            <person name="Sczyrba A."/>
            <person name="Alvarez-Cohen L."/>
        </authorList>
    </citation>
    <scope>NUCLEOTIDE SEQUENCE [LARGE SCALE GENOMIC DNA]</scope>
    <source>
        <strain evidence="3">ATCC 55486 / DSM 44775 / JCM 13855 / CB1190</strain>
    </source>
</reference>
<proteinExistence type="predicted"/>
<sequence>MPDQHRCRRGHHCPDRGTDTTTGEVLGALVAEPGICHRDEKLLGKALDELPELWLQLRAMIQPSMAATSGGPSGTRTPPMPLRAEPLVAAEAIHDELVLWATLVRAATNMRAQPRTTVPVDVPAADRAMYATAAAVGAAASLLSRAVDVLLGLPARDLQRWDPTGSVLLTERQDGVDGAVALLNLHQRATTAAGRRRLVHFLPTPCPRCDSPTLQREDGDDEVQCVTCYAAWPEDRYKFFTRMLVEDLEWAAQCPLCDDLGRRLDDLEGPLCEHAPLATAAEGEQLVEDVVEPEPAAR</sequence>
<dbReference type="HOGENOM" id="CLU_933418_0_0_11"/>
<protein>
    <submittedName>
        <fullName evidence="2">Uncharacterized protein</fullName>
    </submittedName>
</protein>
<keyword evidence="3" id="KW-1185">Reference proteome</keyword>
<dbReference type="eggNOG" id="ENOG502ZU02">
    <property type="taxonomic scope" value="Bacteria"/>
</dbReference>
<accession>F4D1A8</accession>
<gene>
    <name evidence="2" type="ordered locus">Psed_5769</name>
</gene>
<dbReference type="Proteomes" id="UP000007809">
    <property type="component" value="Chromosome"/>
</dbReference>
<organism evidence="2 3">
    <name type="scientific">Pseudonocardia dioxanivorans (strain ATCC 55486 / DSM 44775 / JCM 13855 / CB1190)</name>
    <dbReference type="NCBI Taxonomy" id="675635"/>
    <lineage>
        <taxon>Bacteria</taxon>
        <taxon>Bacillati</taxon>
        <taxon>Actinomycetota</taxon>
        <taxon>Actinomycetes</taxon>
        <taxon>Pseudonocardiales</taxon>
        <taxon>Pseudonocardiaceae</taxon>
        <taxon>Pseudonocardia</taxon>
    </lineage>
</organism>
<feature type="region of interest" description="Disordered" evidence="1">
    <location>
        <begin position="1"/>
        <end position="21"/>
    </location>
</feature>
<dbReference type="OrthoDB" id="3606360at2"/>
<dbReference type="RefSeq" id="WP_013677795.1">
    <property type="nucleotide sequence ID" value="NC_015312.1"/>
</dbReference>
<dbReference type="EMBL" id="CP002593">
    <property type="protein sequence ID" value="AEA27896.1"/>
    <property type="molecule type" value="Genomic_DNA"/>
</dbReference>
<evidence type="ECO:0000313" key="3">
    <source>
        <dbReference type="Proteomes" id="UP000007809"/>
    </source>
</evidence>
<name>F4D1A8_PSEUX</name>
<feature type="compositionally biased region" description="Basic residues" evidence="1">
    <location>
        <begin position="1"/>
        <end position="11"/>
    </location>
</feature>
<evidence type="ECO:0000256" key="1">
    <source>
        <dbReference type="SAM" id="MobiDB-lite"/>
    </source>
</evidence>
<dbReference type="KEGG" id="pdx:Psed_5769"/>